<dbReference type="OrthoDB" id="512269at2"/>
<sequence length="141" mass="15636">MSFVAEEVLLRQYPKVSRLLLPFIVLFAASAAIGISIDRLTETWQINLLWGIAGGLVLIFWLLPVVTWLTSWIELTNQRVVIRRGWFGTKTKQASFLEVATVTTSKGSLLIGLKNGETITAEGFGKLKALVADIDYLAKNI</sequence>
<feature type="domain" description="YdbS-like PH" evidence="2">
    <location>
        <begin position="68"/>
        <end position="108"/>
    </location>
</feature>
<organism evidence="3 4">
    <name type="scientific">Candidatus Rhodoluna planktonica</name>
    <dbReference type="NCBI Taxonomy" id="535712"/>
    <lineage>
        <taxon>Bacteria</taxon>
        <taxon>Bacillati</taxon>
        <taxon>Actinomycetota</taxon>
        <taxon>Actinomycetes</taxon>
        <taxon>Micrococcales</taxon>
        <taxon>Microbacteriaceae</taxon>
        <taxon>Luna cluster</taxon>
        <taxon>Luna-1 subcluster</taxon>
        <taxon>Rhodoluna</taxon>
    </lineage>
</organism>
<feature type="transmembrane region" description="Helical" evidence="1">
    <location>
        <begin position="19"/>
        <end position="37"/>
    </location>
</feature>
<dbReference type="InterPro" id="IPR005182">
    <property type="entry name" value="YdbS-like_PH"/>
</dbReference>
<dbReference type="Pfam" id="PF03703">
    <property type="entry name" value="bPH_2"/>
    <property type="match status" value="1"/>
</dbReference>
<dbReference type="AlphaFoldDB" id="A0A1D9E024"/>
<dbReference type="Proteomes" id="UP000243784">
    <property type="component" value="Chromosome"/>
</dbReference>
<keyword evidence="4" id="KW-1185">Reference proteome</keyword>
<evidence type="ECO:0000259" key="2">
    <source>
        <dbReference type="Pfam" id="PF03703"/>
    </source>
</evidence>
<dbReference type="STRING" id="535712.A4Z71_05415"/>
<keyword evidence="1" id="KW-0472">Membrane</keyword>
<reference evidence="3 4" key="1">
    <citation type="journal article" date="2016" name="Biochim. Biophys. Acta">
        <title>Photochemical characterization of actinorhodopsin and its functional existence in the natural host.</title>
        <authorList>
            <person name="Nakamura S."/>
            <person name="Kikukawa T."/>
            <person name="Tamogami J."/>
            <person name="Kamiya M."/>
            <person name="Aizawa T."/>
            <person name="Hahn M.W."/>
            <person name="Ihara K."/>
            <person name="Kamo N."/>
            <person name="Demura M."/>
        </authorList>
    </citation>
    <scope>NUCLEOTIDE SEQUENCE [LARGE SCALE GENOMIC DNA]</scope>
    <source>
        <strain evidence="3 4">MWH-Dar1</strain>
    </source>
</reference>
<accession>A0A1D9E024</accession>
<gene>
    <name evidence="3" type="ORF">A4Z71_05415</name>
</gene>
<protein>
    <recommendedName>
        <fullName evidence="2">YdbS-like PH domain-containing protein</fullName>
    </recommendedName>
</protein>
<keyword evidence="1" id="KW-1133">Transmembrane helix</keyword>
<dbReference type="EMBL" id="CP015208">
    <property type="protein sequence ID" value="AOY56391.1"/>
    <property type="molecule type" value="Genomic_DNA"/>
</dbReference>
<proteinExistence type="predicted"/>
<name>A0A1D9E024_9MICO</name>
<dbReference type="RefSeq" id="WP_070954896.1">
    <property type="nucleotide sequence ID" value="NZ_CP015208.1"/>
</dbReference>
<evidence type="ECO:0000256" key="1">
    <source>
        <dbReference type="SAM" id="Phobius"/>
    </source>
</evidence>
<feature type="transmembrane region" description="Helical" evidence="1">
    <location>
        <begin position="49"/>
        <end position="69"/>
    </location>
</feature>
<evidence type="ECO:0000313" key="3">
    <source>
        <dbReference type="EMBL" id="AOY56391.1"/>
    </source>
</evidence>
<evidence type="ECO:0000313" key="4">
    <source>
        <dbReference type="Proteomes" id="UP000243784"/>
    </source>
</evidence>
<keyword evidence="1" id="KW-0812">Transmembrane</keyword>
<dbReference type="KEGG" id="rpla:A4Z71_05415"/>